<evidence type="ECO:0000259" key="9">
    <source>
        <dbReference type="Pfam" id="PF01545"/>
    </source>
</evidence>
<reference evidence="11" key="1">
    <citation type="submission" date="2019-08" db="EMBL/GenBank/DDBJ databases">
        <authorList>
            <person name="Kucharzyk K."/>
            <person name="Murdoch R.W."/>
            <person name="Higgins S."/>
            <person name="Loffler F."/>
        </authorList>
    </citation>
    <scope>NUCLEOTIDE SEQUENCE</scope>
</reference>
<evidence type="ECO:0000313" key="11">
    <source>
        <dbReference type="EMBL" id="MPL98751.1"/>
    </source>
</evidence>
<evidence type="ECO:0000256" key="6">
    <source>
        <dbReference type="ARBA" id="ARBA00023065"/>
    </source>
</evidence>
<feature type="transmembrane region" description="Helical" evidence="8">
    <location>
        <begin position="121"/>
        <end position="138"/>
    </location>
</feature>
<name>A0A644W4W8_9ZZZZ</name>
<dbReference type="GO" id="GO:0005886">
    <property type="term" value="C:plasma membrane"/>
    <property type="evidence" value="ECO:0007669"/>
    <property type="project" value="TreeGrafter"/>
</dbReference>
<keyword evidence="4 8" id="KW-0812">Transmembrane</keyword>
<keyword evidence="7 8" id="KW-0472">Membrane</keyword>
<dbReference type="InterPro" id="IPR036837">
    <property type="entry name" value="Cation_efflux_CTD_sf"/>
</dbReference>
<dbReference type="PANTHER" id="PTHR11562:SF17">
    <property type="entry name" value="RE54080P-RELATED"/>
    <property type="match status" value="1"/>
</dbReference>
<dbReference type="Gene3D" id="1.20.1510.10">
    <property type="entry name" value="Cation efflux protein transmembrane domain"/>
    <property type="match status" value="1"/>
</dbReference>
<dbReference type="Pfam" id="PF16916">
    <property type="entry name" value="ZT_dimer"/>
    <property type="match status" value="1"/>
</dbReference>
<evidence type="ECO:0000256" key="1">
    <source>
        <dbReference type="ARBA" id="ARBA00004141"/>
    </source>
</evidence>
<feature type="domain" description="Cation efflux protein cytoplasmic" evidence="10">
    <location>
        <begin position="213"/>
        <end position="287"/>
    </location>
</feature>
<dbReference type="Gene3D" id="3.30.70.1350">
    <property type="entry name" value="Cation efflux protein, cytoplasmic domain"/>
    <property type="match status" value="1"/>
</dbReference>
<feature type="transmembrane region" description="Helical" evidence="8">
    <location>
        <begin position="21"/>
        <end position="39"/>
    </location>
</feature>
<organism evidence="11">
    <name type="scientific">bioreactor metagenome</name>
    <dbReference type="NCBI Taxonomy" id="1076179"/>
    <lineage>
        <taxon>unclassified sequences</taxon>
        <taxon>metagenomes</taxon>
        <taxon>ecological metagenomes</taxon>
    </lineage>
</organism>
<dbReference type="InterPro" id="IPR002524">
    <property type="entry name" value="Cation_efflux"/>
</dbReference>
<accession>A0A644W4W8</accession>
<proteinExistence type="inferred from homology"/>
<sequence length="300" mass="33817">MHQIKSSDNHHHHNSEKNIGIAFFLNFSFTIIEIIGGLLTNSVAILSDAVHDFGDSISLGLAWYFQKLSKKGSDEKYSYGYKRFSLLGAIINSVVLLVGSILILFETVPRIFNPQETNVEGMFLLAILGIVINGAAVLRLRRGSSLNEKVVSLHLWEDVLGWGAILIGSVIMYFFDVPVIDPVLSVLISIYILIQVFQNIKSSMHIILQGTPAELDMDQIKKRITDFEEVESIHDFHSWSVDGEYNVVTTHIVLNKSLTLDEISLLKNKIRDELKTLNIQHATIEFETKNEICCFENCSH</sequence>
<keyword evidence="3" id="KW-0813">Transport</keyword>
<comment type="subcellular location">
    <subcellularLocation>
        <location evidence="1">Membrane</location>
        <topology evidence="1">Multi-pass membrane protein</topology>
    </subcellularLocation>
</comment>
<protein>
    <submittedName>
        <fullName evidence="11">Cadmium, cobalt and zinc/H(+)-K(+) antiporter</fullName>
    </submittedName>
</protein>
<feature type="transmembrane region" description="Helical" evidence="8">
    <location>
        <begin position="86"/>
        <end position="105"/>
    </location>
</feature>
<feature type="transmembrane region" description="Helical" evidence="8">
    <location>
        <begin position="182"/>
        <end position="200"/>
    </location>
</feature>
<evidence type="ECO:0000256" key="3">
    <source>
        <dbReference type="ARBA" id="ARBA00022448"/>
    </source>
</evidence>
<dbReference type="EMBL" id="VSSQ01000627">
    <property type="protein sequence ID" value="MPL98751.1"/>
    <property type="molecule type" value="Genomic_DNA"/>
</dbReference>
<comment type="caution">
    <text evidence="11">The sequence shown here is derived from an EMBL/GenBank/DDBJ whole genome shotgun (WGS) entry which is preliminary data.</text>
</comment>
<dbReference type="InterPro" id="IPR050681">
    <property type="entry name" value="CDF/SLC30A"/>
</dbReference>
<dbReference type="SUPFAM" id="SSF161111">
    <property type="entry name" value="Cation efflux protein transmembrane domain-like"/>
    <property type="match status" value="1"/>
</dbReference>
<dbReference type="SUPFAM" id="SSF160240">
    <property type="entry name" value="Cation efflux protein cytoplasmic domain-like"/>
    <property type="match status" value="1"/>
</dbReference>
<dbReference type="InterPro" id="IPR027470">
    <property type="entry name" value="Cation_efflux_CTD"/>
</dbReference>
<keyword evidence="6" id="KW-0406">Ion transport</keyword>
<evidence type="ECO:0000256" key="7">
    <source>
        <dbReference type="ARBA" id="ARBA00023136"/>
    </source>
</evidence>
<evidence type="ECO:0000256" key="4">
    <source>
        <dbReference type="ARBA" id="ARBA00022692"/>
    </source>
</evidence>
<dbReference type="PANTHER" id="PTHR11562">
    <property type="entry name" value="CATION EFFLUX PROTEIN/ ZINC TRANSPORTER"/>
    <property type="match status" value="1"/>
</dbReference>
<dbReference type="Pfam" id="PF01545">
    <property type="entry name" value="Cation_efflux"/>
    <property type="match status" value="1"/>
</dbReference>
<gene>
    <name evidence="11" type="primary">czcD_12</name>
    <name evidence="11" type="ORF">SDC9_44960</name>
</gene>
<dbReference type="InterPro" id="IPR027469">
    <property type="entry name" value="Cation_efflux_TMD_sf"/>
</dbReference>
<dbReference type="AlphaFoldDB" id="A0A644W4W8"/>
<dbReference type="GO" id="GO:0005385">
    <property type="term" value="F:zinc ion transmembrane transporter activity"/>
    <property type="evidence" value="ECO:0007669"/>
    <property type="project" value="TreeGrafter"/>
</dbReference>
<dbReference type="InterPro" id="IPR058533">
    <property type="entry name" value="Cation_efflux_TM"/>
</dbReference>
<keyword evidence="5 8" id="KW-1133">Transmembrane helix</keyword>
<feature type="transmembrane region" description="Helical" evidence="8">
    <location>
        <begin position="159"/>
        <end position="176"/>
    </location>
</feature>
<comment type="similarity">
    <text evidence="2">Belongs to the cation diffusion facilitator (CDF) transporter (TC 2.A.4) family. SLC30A subfamily.</text>
</comment>
<evidence type="ECO:0000259" key="10">
    <source>
        <dbReference type="Pfam" id="PF16916"/>
    </source>
</evidence>
<dbReference type="NCBIfam" id="TIGR01297">
    <property type="entry name" value="CDF"/>
    <property type="match status" value="1"/>
</dbReference>
<evidence type="ECO:0000256" key="8">
    <source>
        <dbReference type="SAM" id="Phobius"/>
    </source>
</evidence>
<evidence type="ECO:0000256" key="2">
    <source>
        <dbReference type="ARBA" id="ARBA00008873"/>
    </source>
</evidence>
<feature type="domain" description="Cation efflux protein transmembrane" evidence="9">
    <location>
        <begin position="21"/>
        <end position="208"/>
    </location>
</feature>
<evidence type="ECO:0000256" key="5">
    <source>
        <dbReference type="ARBA" id="ARBA00022989"/>
    </source>
</evidence>